<dbReference type="InterPro" id="IPR038750">
    <property type="entry name" value="YczE/YyaS-like"/>
</dbReference>
<comment type="caution">
    <text evidence="2">The sequence shown here is derived from an EMBL/GenBank/DDBJ whole genome shotgun (WGS) entry which is preliminary data.</text>
</comment>
<keyword evidence="1" id="KW-0812">Transmembrane</keyword>
<feature type="transmembrane region" description="Helical" evidence="1">
    <location>
        <begin position="105"/>
        <end position="129"/>
    </location>
</feature>
<dbReference type="Proteomes" id="UP000809081">
    <property type="component" value="Unassembled WGS sequence"/>
</dbReference>
<keyword evidence="1" id="KW-1133">Transmembrane helix</keyword>
<evidence type="ECO:0000256" key="1">
    <source>
        <dbReference type="SAM" id="Phobius"/>
    </source>
</evidence>
<dbReference type="RefSeq" id="WP_205017540.1">
    <property type="nucleotide sequence ID" value="NZ_JAFBEI010000031.1"/>
</dbReference>
<evidence type="ECO:0000313" key="2">
    <source>
        <dbReference type="EMBL" id="MBM7636671.1"/>
    </source>
</evidence>
<feature type="transmembrane region" description="Helical" evidence="1">
    <location>
        <begin position="73"/>
        <end position="93"/>
    </location>
</feature>
<reference evidence="2 3" key="1">
    <citation type="submission" date="2021-01" db="EMBL/GenBank/DDBJ databases">
        <title>Genomic Encyclopedia of Type Strains, Phase IV (KMG-IV): sequencing the most valuable type-strain genomes for metagenomic binning, comparative biology and taxonomic classification.</title>
        <authorList>
            <person name="Goeker M."/>
        </authorList>
    </citation>
    <scope>NUCLEOTIDE SEQUENCE [LARGE SCALE GENOMIC DNA]</scope>
    <source>
        <strain evidence="2 3">DSM 27513</strain>
    </source>
</reference>
<protein>
    <submittedName>
        <fullName evidence="2">Membrane protein YczE</fullName>
    </submittedName>
</protein>
<keyword evidence="3" id="KW-1185">Reference proteome</keyword>
<dbReference type="Pfam" id="PF19700">
    <property type="entry name" value="DUF6198"/>
    <property type="match status" value="1"/>
</dbReference>
<keyword evidence="1" id="KW-0472">Membrane</keyword>
<feature type="transmembrane region" description="Helical" evidence="1">
    <location>
        <begin position="150"/>
        <end position="168"/>
    </location>
</feature>
<proteinExistence type="predicted"/>
<accession>A0ABS2PMS7</accession>
<organism evidence="2 3">
    <name type="scientific">Streptococcus saliviloxodontae</name>
    <dbReference type="NCBI Taxonomy" id="1349416"/>
    <lineage>
        <taxon>Bacteria</taxon>
        <taxon>Bacillati</taxon>
        <taxon>Bacillota</taxon>
        <taxon>Bacilli</taxon>
        <taxon>Lactobacillales</taxon>
        <taxon>Streptococcaceae</taxon>
        <taxon>Streptococcus</taxon>
    </lineage>
</organism>
<evidence type="ECO:0000313" key="3">
    <source>
        <dbReference type="Proteomes" id="UP000809081"/>
    </source>
</evidence>
<feature type="transmembrane region" description="Helical" evidence="1">
    <location>
        <begin position="46"/>
        <end position="66"/>
    </location>
</feature>
<gene>
    <name evidence="2" type="ORF">JOC31_001495</name>
</gene>
<dbReference type="PANTHER" id="PTHR40078">
    <property type="entry name" value="INTEGRAL MEMBRANE PROTEIN-RELATED"/>
    <property type="match status" value="1"/>
</dbReference>
<sequence>MFKRLLIFCLGVSALALGIVLNTKTMLGVSSISSVPYVLSNFSPLSLGQATMAMYIIYVLSQVVLLKRLTVKMVLQIPFAFLFGLIVDLFDGLLQLTPTSFMWSLVYLVLAIVITAFGACLVVSMNLVLNPPDGIVNTIAFVSNQEFGRIKLIFDCSMVSLSLILSWVFSHRLIGFGLGTIASALFIGQLISFFNHYLASFFARVTNS</sequence>
<dbReference type="PANTHER" id="PTHR40078:SF1">
    <property type="entry name" value="INTEGRAL MEMBRANE PROTEIN"/>
    <property type="match status" value="1"/>
</dbReference>
<feature type="transmembrane region" description="Helical" evidence="1">
    <location>
        <begin position="174"/>
        <end position="194"/>
    </location>
</feature>
<name>A0ABS2PMS7_9STRE</name>
<dbReference type="EMBL" id="JAFBEI010000031">
    <property type="protein sequence ID" value="MBM7636671.1"/>
    <property type="molecule type" value="Genomic_DNA"/>
</dbReference>